<dbReference type="OrthoDB" id="3468019at2759"/>
<evidence type="ECO:0000313" key="2">
    <source>
        <dbReference type="Proteomes" id="UP000054321"/>
    </source>
</evidence>
<dbReference type="HOGENOM" id="CLU_107714_1_0_1"/>
<name>A0A0C3D2K0_OIDMZ</name>
<evidence type="ECO:0008006" key="3">
    <source>
        <dbReference type="Google" id="ProtNLM"/>
    </source>
</evidence>
<protein>
    <recommendedName>
        <fullName evidence="3">SnoaL-like domain-containing protein</fullName>
    </recommendedName>
</protein>
<reference evidence="2" key="2">
    <citation type="submission" date="2015-01" db="EMBL/GenBank/DDBJ databases">
        <title>Evolutionary Origins and Diversification of the Mycorrhizal Mutualists.</title>
        <authorList>
            <consortium name="DOE Joint Genome Institute"/>
            <consortium name="Mycorrhizal Genomics Consortium"/>
            <person name="Kohler A."/>
            <person name="Kuo A."/>
            <person name="Nagy L.G."/>
            <person name="Floudas D."/>
            <person name="Copeland A."/>
            <person name="Barry K.W."/>
            <person name="Cichocki N."/>
            <person name="Veneault-Fourrey C."/>
            <person name="LaButti K."/>
            <person name="Lindquist E.A."/>
            <person name="Lipzen A."/>
            <person name="Lundell T."/>
            <person name="Morin E."/>
            <person name="Murat C."/>
            <person name="Riley R."/>
            <person name="Ohm R."/>
            <person name="Sun H."/>
            <person name="Tunlid A."/>
            <person name="Henrissat B."/>
            <person name="Grigoriev I.V."/>
            <person name="Hibbett D.S."/>
            <person name="Martin F."/>
        </authorList>
    </citation>
    <scope>NUCLEOTIDE SEQUENCE [LARGE SCALE GENOMIC DNA]</scope>
    <source>
        <strain evidence="2">Zn</strain>
    </source>
</reference>
<dbReference type="Proteomes" id="UP000054321">
    <property type="component" value="Unassembled WGS sequence"/>
</dbReference>
<proteinExistence type="predicted"/>
<accession>A0A0C3D2K0</accession>
<dbReference type="InParanoid" id="A0A0C3D2K0"/>
<gene>
    <name evidence="1" type="ORF">OIDMADRAFT_183548</name>
</gene>
<dbReference type="EMBL" id="KN832885">
    <property type="protein sequence ID" value="KIM96127.1"/>
    <property type="molecule type" value="Genomic_DNA"/>
</dbReference>
<keyword evidence="2" id="KW-1185">Reference proteome</keyword>
<evidence type="ECO:0000313" key="1">
    <source>
        <dbReference type="EMBL" id="KIM96127.1"/>
    </source>
</evidence>
<dbReference type="AlphaFoldDB" id="A0A0C3D2K0"/>
<reference evidence="1 2" key="1">
    <citation type="submission" date="2014-04" db="EMBL/GenBank/DDBJ databases">
        <authorList>
            <consortium name="DOE Joint Genome Institute"/>
            <person name="Kuo A."/>
            <person name="Martino E."/>
            <person name="Perotto S."/>
            <person name="Kohler A."/>
            <person name="Nagy L.G."/>
            <person name="Floudas D."/>
            <person name="Copeland A."/>
            <person name="Barry K.W."/>
            <person name="Cichocki N."/>
            <person name="Veneault-Fourrey C."/>
            <person name="LaButti K."/>
            <person name="Lindquist E.A."/>
            <person name="Lipzen A."/>
            <person name="Lundell T."/>
            <person name="Morin E."/>
            <person name="Murat C."/>
            <person name="Sun H."/>
            <person name="Tunlid A."/>
            <person name="Henrissat B."/>
            <person name="Grigoriev I.V."/>
            <person name="Hibbett D.S."/>
            <person name="Martin F."/>
            <person name="Nordberg H.P."/>
            <person name="Cantor M.N."/>
            <person name="Hua S.X."/>
        </authorList>
    </citation>
    <scope>NUCLEOTIDE SEQUENCE [LARGE SCALE GENOMIC DNA]</scope>
    <source>
        <strain evidence="1 2">Zn</strain>
    </source>
</reference>
<organism evidence="1 2">
    <name type="scientific">Oidiodendron maius (strain Zn)</name>
    <dbReference type="NCBI Taxonomy" id="913774"/>
    <lineage>
        <taxon>Eukaryota</taxon>
        <taxon>Fungi</taxon>
        <taxon>Dikarya</taxon>
        <taxon>Ascomycota</taxon>
        <taxon>Pezizomycotina</taxon>
        <taxon>Leotiomycetes</taxon>
        <taxon>Leotiomycetes incertae sedis</taxon>
        <taxon>Myxotrichaceae</taxon>
        <taxon>Oidiodendron</taxon>
    </lineage>
</organism>
<sequence length="150" mass="16477">MDTALKNTSWPFIVISDDVKGLIAKFFAIVDLPDPNSGNKLAGEIFTEFGVMAAATGKSIGFEAISKSRERAWESIKSRRHQVIKVYASDAEGQDLMLIGRLVAVAGSGKEAEVSFTARIVIEWTISGLRIKLYEVWCDQTPLKNLVEQG</sequence>